<gene>
    <name evidence="3" type="ORF">BP01DRAFT_80562</name>
</gene>
<feature type="compositionally biased region" description="Polar residues" evidence="1">
    <location>
        <begin position="135"/>
        <end position="147"/>
    </location>
</feature>
<evidence type="ECO:0000256" key="1">
    <source>
        <dbReference type="SAM" id="MobiDB-lite"/>
    </source>
</evidence>
<dbReference type="EMBL" id="KZ821237">
    <property type="protein sequence ID" value="PYH44344.1"/>
    <property type="molecule type" value="Genomic_DNA"/>
</dbReference>
<evidence type="ECO:0000313" key="3">
    <source>
        <dbReference type="EMBL" id="PYH44344.1"/>
    </source>
</evidence>
<feature type="region of interest" description="Disordered" evidence="1">
    <location>
        <begin position="445"/>
        <end position="471"/>
    </location>
</feature>
<dbReference type="RefSeq" id="XP_025430326.1">
    <property type="nucleotide sequence ID" value="XM_025580124.1"/>
</dbReference>
<accession>A0A318ZDG9</accession>
<feature type="region of interest" description="Disordered" evidence="1">
    <location>
        <begin position="133"/>
        <end position="188"/>
    </location>
</feature>
<dbReference type="OrthoDB" id="4224912at2759"/>
<name>A0A318ZDG9_9EURO</name>
<reference evidence="3 4" key="1">
    <citation type="submission" date="2016-12" db="EMBL/GenBank/DDBJ databases">
        <title>The genomes of Aspergillus section Nigri reveals drivers in fungal speciation.</title>
        <authorList>
            <consortium name="DOE Joint Genome Institute"/>
            <person name="Vesth T.C."/>
            <person name="Nybo J."/>
            <person name="Theobald S."/>
            <person name="Brandl J."/>
            <person name="Frisvad J.C."/>
            <person name="Nielsen K.F."/>
            <person name="Lyhne E.K."/>
            <person name="Kogle M.E."/>
            <person name="Kuo A."/>
            <person name="Riley R."/>
            <person name="Clum A."/>
            <person name="Nolan M."/>
            <person name="Lipzen A."/>
            <person name="Salamov A."/>
            <person name="Henrissat B."/>
            <person name="Wiebenga A."/>
            <person name="De Vries R.P."/>
            <person name="Grigoriev I.V."/>
            <person name="Mortensen U.H."/>
            <person name="Andersen M.R."/>
            <person name="Baker S.E."/>
        </authorList>
    </citation>
    <scope>NUCLEOTIDE SEQUENCE [LARGE SCALE GENOMIC DNA]</scope>
    <source>
        <strain evidence="3 4">JOP 1030-1</strain>
    </source>
</reference>
<keyword evidence="2" id="KW-1133">Transmembrane helix</keyword>
<keyword evidence="2" id="KW-0472">Membrane</keyword>
<evidence type="ECO:0000313" key="4">
    <source>
        <dbReference type="Proteomes" id="UP000248349"/>
    </source>
</evidence>
<sequence>MHCQQRYYAFLHALLGVISNTTHDSPPLVPHQSIVANRPLSGCRNANAGISSYVTVSESNQAEELGCTILLGYPVHFATAVLRKDAKDSVPLNNGVEPGLKLTLSMTNIERGALDLQRCEAFLEELIFGELDNPLSASTPPDRSLSSLPVGEHRKRSNFTDEASGPRQAQDELPAYTAAKTPTKSDPKSLGYHGILEYLLGKEKGTKISQRAVDESDVVAMIRIGDTDPTIYRKSSKSSPDCADLCDSHGWRDTFEKKVFLDSVKGQCVRRRSETDIDRVERRHHSRKTRELDVFYKICAVFGASVIVATLLYVLREIYRRLRVRYSLLQGMRHRDKSTRGIAMKAGQLVPSDDMRDPVPEASLKRPSQTLDVVSDGFTTPSMISSATQQRYRRLTPAQRNTHRNIQEVFTLDSSQVRIGDWKAEERIPVLPPAPNASVRRHTGIWQAQKRQRCAENKELEGIGHDKSSQS</sequence>
<evidence type="ECO:0000256" key="2">
    <source>
        <dbReference type="SAM" id="Phobius"/>
    </source>
</evidence>
<feature type="compositionally biased region" description="Basic and acidic residues" evidence="1">
    <location>
        <begin position="453"/>
        <end position="471"/>
    </location>
</feature>
<dbReference type="Proteomes" id="UP000248349">
    <property type="component" value="Unassembled WGS sequence"/>
</dbReference>
<protein>
    <submittedName>
        <fullName evidence="3">Uncharacterized protein</fullName>
    </submittedName>
</protein>
<proteinExistence type="predicted"/>
<keyword evidence="4" id="KW-1185">Reference proteome</keyword>
<organism evidence="3 4">
    <name type="scientific">Aspergillus saccharolyticus JOP 1030-1</name>
    <dbReference type="NCBI Taxonomy" id="1450539"/>
    <lineage>
        <taxon>Eukaryota</taxon>
        <taxon>Fungi</taxon>
        <taxon>Dikarya</taxon>
        <taxon>Ascomycota</taxon>
        <taxon>Pezizomycotina</taxon>
        <taxon>Eurotiomycetes</taxon>
        <taxon>Eurotiomycetidae</taxon>
        <taxon>Eurotiales</taxon>
        <taxon>Aspergillaceae</taxon>
        <taxon>Aspergillus</taxon>
        <taxon>Aspergillus subgen. Circumdati</taxon>
    </lineage>
</organism>
<dbReference type="GeneID" id="37081353"/>
<feature type="transmembrane region" description="Helical" evidence="2">
    <location>
        <begin position="294"/>
        <end position="315"/>
    </location>
</feature>
<keyword evidence="2" id="KW-0812">Transmembrane</keyword>
<dbReference type="STRING" id="1450539.A0A318ZDG9"/>
<dbReference type="AlphaFoldDB" id="A0A318ZDG9"/>